<dbReference type="EMBL" id="AZBU02000005">
    <property type="protein sequence ID" value="TKR76388.1"/>
    <property type="molecule type" value="Genomic_DNA"/>
</dbReference>
<dbReference type="AlphaFoldDB" id="A0A4U5N289"/>
<evidence type="ECO:0000313" key="3">
    <source>
        <dbReference type="EMBL" id="TKR76388.1"/>
    </source>
</evidence>
<keyword evidence="2" id="KW-0472">Membrane</keyword>
<name>A0A4U5N289_STECR</name>
<evidence type="ECO:0000256" key="1">
    <source>
        <dbReference type="SAM" id="MobiDB-lite"/>
    </source>
</evidence>
<feature type="region of interest" description="Disordered" evidence="1">
    <location>
        <begin position="45"/>
        <end position="80"/>
    </location>
</feature>
<evidence type="ECO:0000256" key="2">
    <source>
        <dbReference type="SAM" id="Phobius"/>
    </source>
</evidence>
<gene>
    <name evidence="3" type="ORF">L596_017530</name>
</gene>
<sequence length="80" mass="9509">MTPYETDQFILLGCIFLFPLLIFTPMMILHMWHYCQREKKRKHWIKKKAPPAAPMDSKSTEALQVPRQASQKKERELPLP</sequence>
<accession>A0A4U5N289</accession>
<reference evidence="3 4" key="2">
    <citation type="journal article" date="2019" name="G3 (Bethesda)">
        <title>Hybrid Assembly of the Genome of the Entomopathogenic Nematode Steinernema carpocapsae Identifies the X-Chromosome.</title>
        <authorList>
            <person name="Serra L."/>
            <person name="Macchietto M."/>
            <person name="Macias-Munoz A."/>
            <person name="McGill C.J."/>
            <person name="Rodriguez I.M."/>
            <person name="Rodriguez B."/>
            <person name="Murad R."/>
            <person name="Mortazavi A."/>
        </authorList>
    </citation>
    <scope>NUCLEOTIDE SEQUENCE [LARGE SCALE GENOMIC DNA]</scope>
    <source>
        <strain evidence="3 4">ALL</strain>
    </source>
</reference>
<keyword evidence="2" id="KW-1133">Transmembrane helix</keyword>
<keyword evidence="4" id="KW-1185">Reference proteome</keyword>
<feature type="compositionally biased region" description="Basic and acidic residues" evidence="1">
    <location>
        <begin position="71"/>
        <end position="80"/>
    </location>
</feature>
<comment type="caution">
    <text evidence="3">The sequence shown here is derived from an EMBL/GenBank/DDBJ whole genome shotgun (WGS) entry which is preliminary data.</text>
</comment>
<reference evidence="3 4" key="1">
    <citation type="journal article" date="2015" name="Genome Biol.">
        <title>Comparative genomics of Steinernema reveals deeply conserved gene regulatory networks.</title>
        <authorList>
            <person name="Dillman A.R."/>
            <person name="Macchietto M."/>
            <person name="Porter C.F."/>
            <person name="Rogers A."/>
            <person name="Williams B."/>
            <person name="Antoshechkin I."/>
            <person name="Lee M.M."/>
            <person name="Goodwin Z."/>
            <person name="Lu X."/>
            <person name="Lewis E.E."/>
            <person name="Goodrich-Blair H."/>
            <person name="Stock S.P."/>
            <person name="Adams B.J."/>
            <person name="Sternberg P.W."/>
            <person name="Mortazavi A."/>
        </authorList>
    </citation>
    <scope>NUCLEOTIDE SEQUENCE [LARGE SCALE GENOMIC DNA]</scope>
    <source>
        <strain evidence="3 4">ALL</strain>
    </source>
</reference>
<dbReference type="Proteomes" id="UP000298663">
    <property type="component" value="Unassembled WGS sequence"/>
</dbReference>
<proteinExistence type="predicted"/>
<protein>
    <submittedName>
        <fullName evidence="3">Uncharacterized protein</fullName>
    </submittedName>
</protein>
<organism evidence="3 4">
    <name type="scientific">Steinernema carpocapsae</name>
    <name type="common">Entomopathogenic nematode</name>
    <dbReference type="NCBI Taxonomy" id="34508"/>
    <lineage>
        <taxon>Eukaryota</taxon>
        <taxon>Metazoa</taxon>
        <taxon>Ecdysozoa</taxon>
        <taxon>Nematoda</taxon>
        <taxon>Chromadorea</taxon>
        <taxon>Rhabditida</taxon>
        <taxon>Tylenchina</taxon>
        <taxon>Panagrolaimomorpha</taxon>
        <taxon>Strongyloidoidea</taxon>
        <taxon>Steinernematidae</taxon>
        <taxon>Steinernema</taxon>
    </lineage>
</organism>
<keyword evidence="2" id="KW-0812">Transmembrane</keyword>
<evidence type="ECO:0000313" key="4">
    <source>
        <dbReference type="Proteomes" id="UP000298663"/>
    </source>
</evidence>
<feature type="transmembrane region" description="Helical" evidence="2">
    <location>
        <begin position="6"/>
        <end position="32"/>
    </location>
</feature>